<dbReference type="Proteomes" id="UP000766550">
    <property type="component" value="Unassembled WGS sequence"/>
</dbReference>
<protein>
    <submittedName>
        <fullName evidence="2">Uncharacterized protein</fullName>
    </submittedName>
</protein>
<evidence type="ECO:0000256" key="1">
    <source>
        <dbReference type="SAM" id="MobiDB-lite"/>
    </source>
</evidence>
<accession>A0A8J8C6B5</accession>
<gene>
    <name evidence="2" type="ORF">KTS45_17685</name>
</gene>
<dbReference type="AlphaFoldDB" id="A0A8J8C6B5"/>
<feature type="region of interest" description="Disordered" evidence="1">
    <location>
        <begin position="19"/>
        <end position="66"/>
    </location>
</feature>
<name>A0A8J8C6B5_9EURY</name>
<sequence length="354" mass="38394">MDRRRLLASLAAAGTAGCLSAVTDPNGTPDRESTNTLDDGSSDTQRSTCQVSESTLSAERVSPTAEQRTHVVPIEYGAQSDGVRDAFAAALDGETLDACPNRTVTDGPERALPEALAVVEDALQRQRRAYDGEAPMPKWVERAAYLRREDEMYVLDATLSDIELSRAESPAEPATSSPEPSASRYVYVTNTAEVPAGVDLRFTAVTERSEVTDDATATLLVSVRNTGADRAVDAFEGEGCHLFNRSRGGSTPAGLWLYRAQNAPGPGDDGRWTRDREETNSRTYDAYGCGMAALSAGEAVVTRYAVWDDYATSGYLEPGTYRFDVTLRVGPSEDSDDWREVPWWVELAVVDPDD</sequence>
<dbReference type="PROSITE" id="PS51257">
    <property type="entry name" value="PROKAR_LIPOPROTEIN"/>
    <property type="match status" value="1"/>
</dbReference>
<proteinExistence type="predicted"/>
<dbReference type="EMBL" id="JAHQXF010000003">
    <property type="protein sequence ID" value="MBV0926039.1"/>
    <property type="molecule type" value="Genomic_DNA"/>
</dbReference>
<organism evidence="2 3">
    <name type="scientific">Haloarcula limicola</name>
    <dbReference type="NCBI Taxonomy" id="1429915"/>
    <lineage>
        <taxon>Archaea</taxon>
        <taxon>Methanobacteriati</taxon>
        <taxon>Methanobacteriota</taxon>
        <taxon>Stenosarchaea group</taxon>
        <taxon>Halobacteria</taxon>
        <taxon>Halobacteriales</taxon>
        <taxon>Haloarculaceae</taxon>
        <taxon>Haloarcula</taxon>
    </lineage>
</organism>
<comment type="caution">
    <text evidence="2">The sequence shown here is derived from an EMBL/GenBank/DDBJ whole genome shotgun (WGS) entry which is preliminary data.</text>
</comment>
<evidence type="ECO:0000313" key="3">
    <source>
        <dbReference type="Proteomes" id="UP000766550"/>
    </source>
</evidence>
<dbReference type="RefSeq" id="WP_162318758.1">
    <property type="nucleotide sequence ID" value="NZ_JAHQXF010000003.1"/>
</dbReference>
<feature type="compositionally biased region" description="Polar residues" evidence="1">
    <location>
        <begin position="34"/>
        <end position="57"/>
    </location>
</feature>
<dbReference type="OrthoDB" id="306445at2157"/>
<evidence type="ECO:0000313" key="2">
    <source>
        <dbReference type="EMBL" id="MBV0926039.1"/>
    </source>
</evidence>
<reference evidence="2 3" key="1">
    <citation type="submission" date="2021-06" db="EMBL/GenBank/DDBJ databases">
        <title>New haloarchaea isolates fom saline soil.</title>
        <authorList>
            <person name="Duran-Viseras A."/>
            <person name="Sanchez-Porro C.S."/>
            <person name="Ventosa A."/>
        </authorList>
    </citation>
    <scope>NUCLEOTIDE SEQUENCE [LARGE SCALE GENOMIC DNA]</scope>
    <source>
        <strain evidence="2 3">JCM 183640</strain>
    </source>
</reference>
<keyword evidence="3" id="KW-1185">Reference proteome</keyword>